<reference evidence="1 2" key="1">
    <citation type="journal article" date="2023" name="Hortic Res">
        <title>Pangenome of water caltrop reveals structural variations and asymmetric subgenome divergence after allopolyploidization.</title>
        <authorList>
            <person name="Zhang X."/>
            <person name="Chen Y."/>
            <person name="Wang L."/>
            <person name="Yuan Y."/>
            <person name="Fang M."/>
            <person name="Shi L."/>
            <person name="Lu R."/>
            <person name="Comes H.P."/>
            <person name="Ma Y."/>
            <person name="Chen Y."/>
            <person name="Huang G."/>
            <person name="Zhou Y."/>
            <person name="Zheng Z."/>
            <person name="Qiu Y."/>
        </authorList>
    </citation>
    <scope>NUCLEOTIDE SEQUENCE [LARGE SCALE GENOMIC DNA]</scope>
    <source>
        <strain evidence="1">F231</strain>
    </source>
</reference>
<protein>
    <submittedName>
        <fullName evidence="1">Uncharacterized protein</fullName>
    </submittedName>
</protein>
<name>A0AAN7LNT8_TRANT</name>
<evidence type="ECO:0000313" key="2">
    <source>
        <dbReference type="Proteomes" id="UP001346149"/>
    </source>
</evidence>
<comment type="caution">
    <text evidence="1">The sequence shown here is derived from an EMBL/GenBank/DDBJ whole genome shotgun (WGS) entry which is preliminary data.</text>
</comment>
<proteinExistence type="predicted"/>
<dbReference type="EMBL" id="JAXQNO010000008">
    <property type="protein sequence ID" value="KAK4792268.1"/>
    <property type="molecule type" value="Genomic_DNA"/>
</dbReference>
<keyword evidence="2" id="KW-1185">Reference proteome</keyword>
<accession>A0AAN7LNT8</accession>
<gene>
    <name evidence="1" type="ORF">SAY86_022703</name>
</gene>
<organism evidence="1 2">
    <name type="scientific">Trapa natans</name>
    <name type="common">Water chestnut</name>
    <dbReference type="NCBI Taxonomy" id="22666"/>
    <lineage>
        <taxon>Eukaryota</taxon>
        <taxon>Viridiplantae</taxon>
        <taxon>Streptophyta</taxon>
        <taxon>Embryophyta</taxon>
        <taxon>Tracheophyta</taxon>
        <taxon>Spermatophyta</taxon>
        <taxon>Magnoliopsida</taxon>
        <taxon>eudicotyledons</taxon>
        <taxon>Gunneridae</taxon>
        <taxon>Pentapetalae</taxon>
        <taxon>rosids</taxon>
        <taxon>malvids</taxon>
        <taxon>Myrtales</taxon>
        <taxon>Lythraceae</taxon>
        <taxon>Trapa</taxon>
    </lineage>
</organism>
<evidence type="ECO:0000313" key="1">
    <source>
        <dbReference type="EMBL" id="KAK4792268.1"/>
    </source>
</evidence>
<dbReference type="AlphaFoldDB" id="A0AAN7LNT8"/>
<sequence length="167" mass="18892">MGQQSVRFIGITAVFHQASPIFDASATTSYAFRGTGADIETGFPGYIHERPSVHVCFRLLYILFFPFTFYYKAINSIFFSSPSAVHDMLLASNFKPKLELVLLLCKFEMGSWLEARDRGRTWSEEDQANRAPSTVNPIELPLPCPLITRCPQSSNLWNRYDVVQISG</sequence>
<dbReference type="Proteomes" id="UP001346149">
    <property type="component" value="Unassembled WGS sequence"/>
</dbReference>